<dbReference type="InterPro" id="IPR053137">
    <property type="entry name" value="NLR-like"/>
</dbReference>
<dbReference type="InterPro" id="IPR011990">
    <property type="entry name" value="TPR-like_helical_dom_sf"/>
</dbReference>
<dbReference type="PANTHER" id="PTHR46082:SF6">
    <property type="entry name" value="AAA+ ATPASE DOMAIN-CONTAINING PROTEIN-RELATED"/>
    <property type="match status" value="1"/>
</dbReference>
<organism evidence="1 2">
    <name type="scientific">Emiliania huxleyi (strain CCMP1516)</name>
    <dbReference type="NCBI Taxonomy" id="280463"/>
    <lineage>
        <taxon>Eukaryota</taxon>
        <taxon>Haptista</taxon>
        <taxon>Haptophyta</taxon>
        <taxon>Prymnesiophyceae</taxon>
        <taxon>Isochrysidales</taxon>
        <taxon>Noelaerhabdaceae</taxon>
        <taxon>Emiliania</taxon>
    </lineage>
</organism>
<evidence type="ECO:0000313" key="2">
    <source>
        <dbReference type="Proteomes" id="UP000013827"/>
    </source>
</evidence>
<name>A0A0D3K627_EMIH1</name>
<accession>A0A0D3K627</accession>
<dbReference type="STRING" id="2903.R1D8E2"/>
<sequence>MFTLRPLSGSAGNVLTVICGSSTNQVGSLGDLLYAKSDLDGAEALYREALAACRETLGDRHPETLTSIYNLGLLLEKQGRLGDAIPLFWEELEGCDARYGKRHKETRSSARNLVKVLKKAGRQREADEIAATYGV</sequence>
<evidence type="ECO:0000313" key="1">
    <source>
        <dbReference type="EnsemblProtists" id="EOD31212"/>
    </source>
</evidence>
<dbReference type="PaxDb" id="2903-EOD31212"/>
<dbReference type="EnsemblProtists" id="EOD31212">
    <property type="protein sequence ID" value="EOD31212"/>
    <property type="gene ID" value="EMIHUDRAFT_253610"/>
</dbReference>
<dbReference type="Pfam" id="PF13424">
    <property type="entry name" value="TPR_12"/>
    <property type="match status" value="1"/>
</dbReference>
<dbReference type="PANTHER" id="PTHR46082">
    <property type="entry name" value="ATP/GTP-BINDING PROTEIN-RELATED"/>
    <property type="match status" value="1"/>
</dbReference>
<evidence type="ECO:0008006" key="3">
    <source>
        <dbReference type="Google" id="ProtNLM"/>
    </source>
</evidence>
<dbReference type="GeneID" id="17276487"/>
<dbReference type="KEGG" id="ehx:EMIHUDRAFT_253610"/>
<dbReference type="Gene3D" id="1.25.40.10">
    <property type="entry name" value="Tetratricopeptide repeat domain"/>
    <property type="match status" value="1"/>
</dbReference>
<dbReference type="Proteomes" id="UP000013827">
    <property type="component" value="Unassembled WGS sequence"/>
</dbReference>
<proteinExistence type="predicted"/>
<protein>
    <recommendedName>
        <fullName evidence="3">Kinesin light chain</fullName>
    </recommendedName>
</protein>
<dbReference type="AlphaFoldDB" id="A0A0D3K627"/>
<reference evidence="1" key="2">
    <citation type="submission" date="2024-10" db="UniProtKB">
        <authorList>
            <consortium name="EnsemblProtists"/>
        </authorList>
    </citation>
    <scope>IDENTIFICATION</scope>
</reference>
<keyword evidence="2" id="KW-1185">Reference proteome</keyword>
<dbReference type="RefSeq" id="XP_005783641.1">
    <property type="nucleotide sequence ID" value="XM_005783584.1"/>
</dbReference>
<reference evidence="2" key="1">
    <citation type="journal article" date="2013" name="Nature">
        <title>Pan genome of the phytoplankton Emiliania underpins its global distribution.</title>
        <authorList>
            <person name="Read B.A."/>
            <person name="Kegel J."/>
            <person name="Klute M.J."/>
            <person name="Kuo A."/>
            <person name="Lefebvre S.C."/>
            <person name="Maumus F."/>
            <person name="Mayer C."/>
            <person name="Miller J."/>
            <person name="Monier A."/>
            <person name="Salamov A."/>
            <person name="Young J."/>
            <person name="Aguilar M."/>
            <person name="Claverie J.M."/>
            <person name="Frickenhaus S."/>
            <person name="Gonzalez K."/>
            <person name="Herman E.K."/>
            <person name="Lin Y.C."/>
            <person name="Napier J."/>
            <person name="Ogata H."/>
            <person name="Sarno A.F."/>
            <person name="Shmutz J."/>
            <person name="Schroeder D."/>
            <person name="de Vargas C."/>
            <person name="Verret F."/>
            <person name="von Dassow P."/>
            <person name="Valentin K."/>
            <person name="Van de Peer Y."/>
            <person name="Wheeler G."/>
            <person name="Dacks J.B."/>
            <person name="Delwiche C.F."/>
            <person name="Dyhrman S.T."/>
            <person name="Glockner G."/>
            <person name="John U."/>
            <person name="Richards T."/>
            <person name="Worden A.Z."/>
            <person name="Zhang X."/>
            <person name="Grigoriev I.V."/>
            <person name="Allen A.E."/>
            <person name="Bidle K."/>
            <person name="Borodovsky M."/>
            <person name="Bowler C."/>
            <person name="Brownlee C."/>
            <person name="Cock J.M."/>
            <person name="Elias M."/>
            <person name="Gladyshev V.N."/>
            <person name="Groth M."/>
            <person name="Guda C."/>
            <person name="Hadaegh A."/>
            <person name="Iglesias-Rodriguez M.D."/>
            <person name="Jenkins J."/>
            <person name="Jones B.M."/>
            <person name="Lawson T."/>
            <person name="Leese F."/>
            <person name="Lindquist E."/>
            <person name="Lobanov A."/>
            <person name="Lomsadze A."/>
            <person name="Malik S.B."/>
            <person name="Marsh M.E."/>
            <person name="Mackinder L."/>
            <person name="Mock T."/>
            <person name="Mueller-Roeber B."/>
            <person name="Pagarete A."/>
            <person name="Parker M."/>
            <person name="Probert I."/>
            <person name="Quesneville H."/>
            <person name="Raines C."/>
            <person name="Rensing S.A."/>
            <person name="Riano-Pachon D.M."/>
            <person name="Richier S."/>
            <person name="Rokitta S."/>
            <person name="Shiraiwa Y."/>
            <person name="Soanes D.M."/>
            <person name="van der Giezen M."/>
            <person name="Wahlund T.M."/>
            <person name="Williams B."/>
            <person name="Wilson W."/>
            <person name="Wolfe G."/>
            <person name="Wurch L.L."/>
        </authorList>
    </citation>
    <scope>NUCLEOTIDE SEQUENCE</scope>
</reference>
<dbReference type="SUPFAM" id="SSF48452">
    <property type="entry name" value="TPR-like"/>
    <property type="match status" value="1"/>
</dbReference>
<dbReference type="HOGENOM" id="CLU_1889710_0_0_1"/>